<reference evidence="2" key="1">
    <citation type="journal article" date="2020" name="Viruses">
        <title>Genome Analysis of a Novel Clade b Betabaculovirus Isolated from the Legume Pest Matsumuraeses phaseoli (Lepidoptera: Tortricidae).</title>
        <authorList>
            <person name="Shu R."/>
            <person name="Meng Q."/>
            <person name="Miao L."/>
            <person name="Liang H."/>
            <person name="Chen J."/>
            <person name="Xu Y."/>
            <person name="Cheng L."/>
            <person name="Jin W."/>
            <person name="Qin Q."/>
            <person name="Zhang H."/>
        </authorList>
    </citation>
    <scope>NUCLEOTIDE SEQUENCE</scope>
    <source>
        <strain evidence="2">IOZ01</strain>
    </source>
</reference>
<feature type="coiled-coil region" evidence="1">
    <location>
        <begin position="178"/>
        <end position="401"/>
    </location>
</feature>
<dbReference type="RefSeq" id="YP_010800746.1">
    <property type="nucleotide sequence ID" value="NC_076905.1"/>
</dbReference>
<proteinExistence type="predicted"/>
<dbReference type="Proteomes" id="UP000829694">
    <property type="component" value="Segment"/>
</dbReference>
<organism evidence="2 3">
    <name type="scientific">Matsumuraeses phaseoli granulovirus</name>
    <dbReference type="NCBI Taxonomy" id="2760664"/>
    <lineage>
        <taxon>Viruses</taxon>
        <taxon>Viruses incertae sedis</taxon>
        <taxon>Naldaviricetes</taxon>
        <taxon>Lefavirales</taxon>
        <taxon>Baculoviridae</taxon>
        <taxon>Betabaculovirus</taxon>
        <taxon>Betabaculovirus maphaseoli</taxon>
    </lineage>
</organism>
<feature type="coiled-coil region" evidence="1">
    <location>
        <begin position="447"/>
        <end position="481"/>
    </location>
</feature>
<evidence type="ECO:0000313" key="2">
    <source>
        <dbReference type="EMBL" id="QOD39991.1"/>
    </source>
</evidence>
<keyword evidence="1" id="KW-0175">Coiled coil</keyword>
<keyword evidence="3" id="KW-1185">Reference proteome</keyword>
<dbReference type="GeneID" id="80539392"/>
<evidence type="ECO:0000256" key="1">
    <source>
        <dbReference type="SAM" id="Coils"/>
    </source>
</evidence>
<evidence type="ECO:0000313" key="3">
    <source>
        <dbReference type="Proteomes" id="UP000829694"/>
    </source>
</evidence>
<accession>A0AAE7MLB4</accession>
<sequence length="491" mass="56873">MSGASESISYPMNGDELNTVADLDIAMLDMQDLPSLFEDSIIDDYIPPEMVTPKKNKSLRFADPEVQQTPEKKFTPQSSESLQKLLEESVVTASSPKKRKLELVDQYEEVIKTPEPNFLTPTKKVKSTPVTSHADIDKFDELPNNVQKQIMSLFNYIDKQKNKIDNYKHRLNSRDKVNKDMTNKNNDLKKQLDDKETECLSHVEALQTLQQNIEDLTNDINNLKNKEDTTLADGYVLKSEFETLQNVNEELSAENIKLTTYKDELNEMYNKVIKEIEDMKAESKDKDRREIGTATSPIVNEDEQETKEFYKRTVAELKIENDKIVAEKNKKICALKINLSEWKKSYKTLNQQYDDIDKDVTETDKKLEEAIKSHAEIKTNYKRLKEEHKQLKEEHNQCKQSITMKRSTIDAVLEEEYKKMKSEVYRKFNIEESPGSSSSSNSNNMKIKDLTTKLHNSNNNVKELNQKLNAALQTVDYYENKFKNDKRAGSM</sequence>
<protein>
    <submittedName>
        <fullName evidence="2">Maph28</fullName>
    </submittedName>
</protein>
<gene>
    <name evidence="2" type="primary">Maph28</name>
    <name evidence="2" type="ORF">H4Q86_028</name>
</gene>
<name>A0AAE7MLB4_9BBAC</name>
<dbReference type="Gene3D" id="1.20.5.340">
    <property type="match status" value="1"/>
</dbReference>
<dbReference type="EMBL" id="MT844067">
    <property type="protein sequence ID" value="QOD39991.1"/>
    <property type="molecule type" value="Genomic_DNA"/>
</dbReference>
<dbReference type="KEGG" id="vg:80539392"/>